<dbReference type="Gene3D" id="3.40.50.2300">
    <property type="match status" value="2"/>
</dbReference>
<name>A0ABV8UUR3_9BACL</name>
<dbReference type="PANTHER" id="PTHR30146">
    <property type="entry name" value="LACI-RELATED TRANSCRIPTIONAL REPRESSOR"/>
    <property type="match status" value="1"/>
</dbReference>
<dbReference type="Pfam" id="PF13377">
    <property type="entry name" value="Peripla_BP_3"/>
    <property type="match status" value="1"/>
</dbReference>
<evidence type="ECO:0000256" key="3">
    <source>
        <dbReference type="ARBA" id="ARBA00023163"/>
    </source>
</evidence>
<sequence>MAVTIIDVAREANVSPSTVSRVITDHPRISVKTKKKVREVMERLQYYPNFQARNLAARSTQTIGVVMANSATLAFQNPFFPEVIRGICTKAHAGQLGIYLSTGGTEEEIFQEVVAMVQGQKVDGIILLYSRVDDKTLNYLREMNFPFTIVGRPYEYENQIDFVDNDNRKIAQDVVNYLVELGHKNISFIGGDLKFVVSSDRLEGYQSALANHELTYQNQYFIHDFAYEQEGKEAIRHLMTQENPPTALVAHDDSVAYEIIRFLEELEIRVPEDVSIISFNNHALSEHVKPPLTSVDIHIFELGIKATELLLDRIKQPEREAVHQFVDTTLIVRNSCRSLNPREK</sequence>
<dbReference type="Pfam" id="PF00356">
    <property type="entry name" value="LacI"/>
    <property type="match status" value="1"/>
</dbReference>
<dbReference type="CDD" id="cd06294">
    <property type="entry name" value="PBP1_MalR-like"/>
    <property type="match status" value="1"/>
</dbReference>
<dbReference type="PROSITE" id="PS00356">
    <property type="entry name" value="HTH_LACI_1"/>
    <property type="match status" value="1"/>
</dbReference>
<dbReference type="Proteomes" id="UP001595733">
    <property type="component" value="Unassembled WGS sequence"/>
</dbReference>
<dbReference type="InterPro" id="IPR046335">
    <property type="entry name" value="LacI/GalR-like_sensor"/>
</dbReference>
<gene>
    <name evidence="5" type="ORF">ACFO0S_07700</name>
</gene>
<protein>
    <submittedName>
        <fullName evidence="5">LacI family DNA-binding transcriptional regulator</fullName>
    </submittedName>
</protein>
<dbReference type="InterPro" id="IPR000843">
    <property type="entry name" value="HTH_LacI"/>
</dbReference>
<dbReference type="SUPFAM" id="SSF53822">
    <property type="entry name" value="Periplasmic binding protein-like I"/>
    <property type="match status" value="1"/>
</dbReference>
<proteinExistence type="predicted"/>
<dbReference type="EMBL" id="JBHSEF010000021">
    <property type="protein sequence ID" value="MFC4354929.1"/>
    <property type="molecule type" value="Genomic_DNA"/>
</dbReference>
<dbReference type="InterPro" id="IPR010982">
    <property type="entry name" value="Lambda_DNA-bd_dom_sf"/>
</dbReference>
<feature type="domain" description="HTH lacI-type" evidence="4">
    <location>
        <begin position="3"/>
        <end position="57"/>
    </location>
</feature>
<dbReference type="CDD" id="cd01392">
    <property type="entry name" value="HTH_LacI"/>
    <property type="match status" value="1"/>
</dbReference>
<keyword evidence="1" id="KW-0805">Transcription regulation</keyword>
<dbReference type="PROSITE" id="PS50932">
    <property type="entry name" value="HTH_LACI_2"/>
    <property type="match status" value="1"/>
</dbReference>
<keyword evidence="3" id="KW-0804">Transcription</keyword>
<dbReference type="InterPro" id="IPR028082">
    <property type="entry name" value="Peripla_BP_I"/>
</dbReference>
<evidence type="ECO:0000313" key="6">
    <source>
        <dbReference type="Proteomes" id="UP001595733"/>
    </source>
</evidence>
<dbReference type="SMART" id="SM00354">
    <property type="entry name" value="HTH_LACI"/>
    <property type="match status" value="1"/>
</dbReference>
<accession>A0ABV8UUR3</accession>
<evidence type="ECO:0000259" key="4">
    <source>
        <dbReference type="PROSITE" id="PS50932"/>
    </source>
</evidence>
<evidence type="ECO:0000313" key="5">
    <source>
        <dbReference type="EMBL" id="MFC4354929.1"/>
    </source>
</evidence>
<comment type="caution">
    <text evidence="5">The sequence shown here is derived from an EMBL/GenBank/DDBJ whole genome shotgun (WGS) entry which is preliminary data.</text>
</comment>
<evidence type="ECO:0000256" key="2">
    <source>
        <dbReference type="ARBA" id="ARBA00023125"/>
    </source>
</evidence>
<organism evidence="5 6">
    <name type="scientific">Chryseomicrobium palamuruense</name>
    <dbReference type="NCBI Taxonomy" id="682973"/>
    <lineage>
        <taxon>Bacteria</taxon>
        <taxon>Bacillati</taxon>
        <taxon>Bacillota</taxon>
        <taxon>Bacilli</taxon>
        <taxon>Bacillales</taxon>
        <taxon>Caryophanaceae</taxon>
        <taxon>Chryseomicrobium</taxon>
    </lineage>
</organism>
<keyword evidence="2 5" id="KW-0238">DNA-binding</keyword>
<reference evidence="6" key="1">
    <citation type="journal article" date="2019" name="Int. J. Syst. Evol. Microbiol.">
        <title>The Global Catalogue of Microorganisms (GCM) 10K type strain sequencing project: providing services to taxonomists for standard genome sequencing and annotation.</title>
        <authorList>
            <consortium name="The Broad Institute Genomics Platform"/>
            <consortium name="The Broad Institute Genome Sequencing Center for Infectious Disease"/>
            <person name="Wu L."/>
            <person name="Ma J."/>
        </authorList>
    </citation>
    <scope>NUCLEOTIDE SEQUENCE [LARGE SCALE GENOMIC DNA]</scope>
    <source>
        <strain evidence="6">CCUG 50353</strain>
    </source>
</reference>
<dbReference type="GO" id="GO:0003677">
    <property type="term" value="F:DNA binding"/>
    <property type="evidence" value="ECO:0007669"/>
    <property type="project" value="UniProtKB-KW"/>
</dbReference>
<dbReference type="RefSeq" id="WP_378141222.1">
    <property type="nucleotide sequence ID" value="NZ_JBHSEF010000021.1"/>
</dbReference>
<keyword evidence="6" id="KW-1185">Reference proteome</keyword>
<evidence type="ECO:0000256" key="1">
    <source>
        <dbReference type="ARBA" id="ARBA00023015"/>
    </source>
</evidence>
<dbReference type="Gene3D" id="1.10.260.40">
    <property type="entry name" value="lambda repressor-like DNA-binding domains"/>
    <property type="match status" value="1"/>
</dbReference>
<dbReference type="SUPFAM" id="SSF47413">
    <property type="entry name" value="lambda repressor-like DNA-binding domains"/>
    <property type="match status" value="1"/>
</dbReference>
<dbReference type="PANTHER" id="PTHR30146:SF109">
    <property type="entry name" value="HTH-TYPE TRANSCRIPTIONAL REGULATOR GALS"/>
    <property type="match status" value="1"/>
</dbReference>